<protein>
    <submittedName>
        <fullName evidence="2">Dihydrofolate reductase family protein</fullName>
    </submittedName>
</protein>
<evidence type="ECO:0000259" key="1">
    <source>
        <dbReference type="Pfam" id="PF01872"/>
    </source>
</evidence>
<organism evidence="2 3">
    <name type="scientific">Psychrosphaera algicola</name>
    <dbReference type="NCBI Taxonomy" id="3023714"/>
    <lineage>
        <taxon>Bacteria</taxon>
        <taxon>Pseudomonadati</taxon>
        <taxon>Pseudomonadota</taxon>
        <taxon>Gammaproteobacteria</taxon>
        <taxon>Alteromonadales</taxon>
        <taxon>Pseudoalteromonadaceae</taxon>
        <taxon>Psychrosphaera</taxon>
    </lineage>
</organism>
<accession>A0ABT5FB78</accession>
<dbReference type="Gene3D" id="3.40.430.10">
    <property type="entry name" value="Dihydrofolate Reductase, subunit A"/>
    <property type="match status" value="1"/>
</dbReference>
<dbReference type="RefSeq" id="WP_272180243.1">
    <property type="nucleotide sequence ID" value="NZ_JAQOMS010000002.1"/>
</dbReference>
<keyword evidence="3" id="KW-1185">Reference proteome</keyword>
<dbReference type="Pfam" id="PF01872">
    <property type="entry name" value="RibD_C"/>
    <property type="match status" value="1"/>
</dbReference>
<sequence length="231" mass="26113">MRKLKLQMQMTLDGFVAGTNGEMDWMVWDWDDELKQAVADLTASVDTILLGKNLAQGFIPHWTKVADDKNHPEHSAGQKFVNTHKIVVSKTLTKSDWPNTTLANGDLVQEINKLKQQEGQDIIVYGGGAFVASLITNELIDEFNLFINPAINGKGIAIFSECQQPQNSNSNTQKHTRAALSRFDIPWTDQCLTQVQNKVKVRPRPNLKRRTHNRDVRTRAYLLSVLEGFNK</sequence>
<dbReference type="PANTHER" id="PTHR38011">
    <property type="entry name" value="DIHYDROFOLATE REDUCTASE FAMILY PROTEIN (AFU_ORTHOLOGUE AFUA_8G06820)"/>
    <property type="match status" value="1"/>
</dbReference>
<proteinExistence type="predicted"/>
<dbReference type="EMBL" id="JAQOMS010000002">
    <property type="protein sequence ID" value="MDC2888656.1"/>
    <property type="molecule type" value="Genomic_DNA"/>
</dbReference>
<dbReference type="SUPFAM" id="SSF53597">
    <property type="entry name" value="Dihydrofolate reductase-like"/>
    <property type="match status" value="1"/>
</dbReference>
<name>A0ABT5FB78_9GAMM</name>
<feature type="domain" description="Bacterial bifunctional deaminase-reductase C-terminal" evidence="1">
    <location>
        <begin position="3"/>
        <end position="169"/>
    </location>
</feature>
<evidence type="ECO:0000313" key="2">
    <source>
        <dbReference type="EMBL" id="MDC2888656.1"/>
    </source>
</evidence>
<dbReference type="InterPro" id="IPR050765">
    <property type="entry name" value="Riboflavin_Biosynth_HTPR"/>
</dbReference>
<dbReference type="InterPro" id="IPR024072">
    <property type="entry name" value="DHFR-like_dom_sf"/>
</dbReference>
<dbReference type="PANTHER" id="PTHR38011:SF11">
    <property type="entry name" value="2,5-DIAMINO-6-RIBOSYLAMINO-4(3H)-PYRIMIDINONE 5'-PHOSPHATE REDUCTASE"/>
    <property type="match status" value="1"/>
</dbReference>
<evidence type="ECO:0000313" key="3">
    <source>
        <dbReference type="Proteomes" id="UP001528411"/>
    </source>
</evidence>
<comment type="caution">
    <text evidence="2">The sequence shown here is derived from an EMBL/GenBank/DDBJ whole genome shotgun (WGS) entry which is preliminary data.</text>
</comment>
<gene>
    <name evidence="2" type="ORF">PN838_07640</name>
</gene>
<dbReference type="InterPro" id="IPR002734">
    <property type="entry name" value="RibDG_C"/>
</dbReference>
<reference evidence="2 3" key="1">
    <citation type="submission" date="2023-01" db="EMBL/GenBank/DDBJ databases">
        <title>Psychrosphaera sp. nov., isolated from marine algae.</title>
        <authorList>
            <person name="Bayburt H."/>
            <person name="Choi B.J."/>
            <person name="Kim J.M."/>
            <person name="Choi D.G."/>
            <person name="Jeon C.O."/>
        </authorList>
    </citation>
    <scope>NUCLEOTIDE SEQUENCE [LARGE SCALE GENOMIC DNA]</scope>
    <source>
        <strain evidence="2 3">G1-22</strain>
    </source>
</reference>
<dbReference type="Proteomes" id="UP001528411">
    <property type="component" value="Unassembled WGS sequence"/>
</dbReference>